<dbReference type="Proteomes" id="UP000009079">
    <property type="component" value="Chromosome"/>
</dbReference>
<gene>
    <name evidence="2" type="ordered locus">TSIB_0087</name>
</gene>
<dbReference type="PROSITE" id="PS01094">
    <property type="entry name" value="UPF0076"/>
    <property type="match status" value="1"/>
</dbReference>
<proteinExistence type="inferred from homology"/>
<evidence type="ECO:0000256" key="1">
    <source>
        <dbReference type="ARBA" id="ARBA00010552"/>
    </source>
</evidence>
<dbReference type="InterPro" id="IPR019897">
    <property type="entry name" value="RidA_CS"/>
</dbReference>
<dbReference type="FunFam" id="3.30.1330.40:FF:000001">
    <property type="entry name" value="L-PSP family endoribonuclease"/>
    <property type="match status" value="1"/>
</dbReference>
<dbReference type="STRING" id="604354.TSIB_0087"/>
<reference evidence="2 3" key="1">
    <citation type="journal article" date="2009" name="Appl. Environ. Microbiol.">
        <title>Metabolic versatility and indigenous origin of the archaeon Thermococcus sibiricus, isolated from a siberian oil reservoir, as revealed by genome analysis.</title>
        <authorList>
            <person name="Mardanov A.V."/>
            <person name="Ravin N.V."/>
            <person name="Svetlitchnyi V.A."/>
            <person name="Beletsky A.V."/>
            <person name="Miroshnichenko M.L."/>
            <person name="Bonch-Osmolovskaya E.A."/>
            <person name="Skryabin K.G."/>
        </authorList>
    </citation>
    <scope>NUCLEOTIDE SEQUENCE [LARGE SCALE GENOMIC DNA]</scope>
    <source>
        <strain evidence="3">DSM 12597 / MM 739</strain>
    </source>
</reference>
<dbReference type="Gene3D" id="3.30.1330.40">
    <property type="entry name" value="RutC-like"/>
    <property type="match status" value="1"/>
</dbReference>
<dbReference type="GO" id="GO:0005829">
    <property type="term" value="C:cytosol"/>
    <property type="evidence" value="ECO:0007669"/>
    <property type="project" value="TreeGrafter"/>
</dbReference>
<evidence type="ECO:0000313" key="2">
    <source>
        <dbReference type="EMBL" id="ACS89155.1"/>
    </source>
</evidence>
<dbReference type="GO" id="GO:0019239">
    <property type="term" value="F:deaminase activity"/>
    <property type="evidence" value="ECO:0007669"/>
    <property type="project" value="TreeGrafter"/>
</dbReference>
<dbReference type="InterPro" id="IPR006175">
    <property type="entry name" value="YjgF/YER057c/UK114"/>
</dbReference>
<dbReference type="eggNOG" id="arCOG01630">
    <property type="taxonomic scope" value="Archaea"/>
</dbReference>
<dbReference type="InterPro" id="IPR006056">
    <property type="entry name" value="RidA"/>
</dbReference>
<protein>
    <submittedName>
        <fullName evidence="2">Putative translation initiation inhibitor, yjgF family</fullName>
    </submittedName>
</protein>
<sequence length="136" mass="15135">MEVIKMVKRSVIYTENAPQPIGPYSQGILVENPDKILFISGQIPIDPETGELVKGDITRQARQAIENLLAVLEAAGATVDDVVKVNVYLDDMNDFGEFNKVYEEYFGHSKPARAVVQVARLPKDVKIEIEAIAMFE</sequence>
<dbReference type="KEGG" id="tsi:TSIB_0087"/>
<dbReference type="Pfam" id="PF01042">
    <property type="entry name" value="Ribonuc_L-PSP"/>
    <property type="match status" value="1"/>
</dbReference>
<accession>C6A0L0</accession>
<dbReference type="SUPFAM" id="SSF55298">
    <property type="entry name" value="YjgF-like"/>
    <property type="match status" value="1"/>
</dbReference>
<organism evidence="2 3">
    <name type="scientific">Thermococcus sibiricus (strain DSM 12597 / MM 739)</name>
    <dbReference type="NCBI Taxonomy" id="604354"/>
    <lineage>
        <taxon>Archaea</taxon>
        <taxon>Methanobacteriati</taxon>
        <taxon>Methanobacteriota</taxon>
        <taxon>Thermococci</taxon>
        <taxon>Thermococcales</taxon>
        <taxon>Thermococcaceae</taxon>
        <taxon>Thermococcus</taxon>
    </lineage>
</organism>
<dbReference type="PANTHER" id="PTHR11803">
    <property type="entry name" value="2-IMINOBUTANOATE/2-IMINOPROPANOATE DEAMINASE RIDA"/>
    <property type="match status" value="1"/>
</dbReference>
<dbReference type="HOGENOM" id="CLU_100715_7_3_2"/>
<dbReference type="NCBIfam" id="TIGR00004">
    <property type="entry name" value="Rid family detoxifying hydrolase"/>
    <property type="match status" value="1"/>
</dbReference>
<keyword evidence="3" id="KW-1185">Reference proteome</keyword>
<evidence type="ECO:0000313" key="3">
    <source>
        <dbReference type="Proteomes" id="UP000009079"/>
    </source>
</evidence>
<name>C6A0L0_THESM</name>
<dbReference type="CDD" id="cd00448">
    <property type="entry name" value="YjgF_YER057c_UK114_family"/>
    <property type="match status" value="1"/>
</dbReference>
<comment type="similarity">
    <text evidence="1">Belongs to the RutC family.</text>
</comment>
<dbReference type="AlphaFoldDB" id="C6A0L0"/>
<dbReference type="PANTHER" id="PTHR11803:SF39">
    <property type="entry name" value="2-IMINOBUTANOATE_2-IMINOPROPANOATE DEAMINASE"/>
    <property type="match status" value="1"/>
</dbReference>
<dbReference type="EMBL" id="CP001463">
    <property type="protein sequence ID" value="ACS89155.1"/>
    <property type="molecule type" value="Genomic_DNA"/>
</dbReference>
<dbReference type="InterPro" id="IPR035959">
    <property type="entry name" value="RutC-like_sf"/>
</dbReference>